<feature type="non-terminal residue" evidence="2">
    <location>
        <position position="440"/>
    </location>
</feature>
<dbReference type="AlphaFoldDB" id="A0A1B6CXK5"/>
<feature type="compositionally biased region" description="Polar residues" evidence="1">
    <location>
        <begin position="91"/>
        <end position="103"/>
    </location>
</feature>
<accession>A0A1B6CXK5</accession>
<proteinExistence type="predicted"/>
<reference evidence="2" key="1">
    <citation type="submission" date="2015-12" db="EMBL/GenBank/DDBJ databases">
        <title>De novo transcriptome assembly of four potential Pierce s Disease insect vectors from Arizona vineyards.</title>
        <authorList>
            <person name="Tassone E.E."/>
        </authorList>
    </citation>
    <scope>NUCLEOTIDE SEQUENCE</scope>
</reference>
<dbReference type="GO" id="GO:0000175">
    <property type="term" value="F:3'-5'-RNA exonuclease activity"/>
    <property type="evidence" value="ECO:0007669"/>
    <property type="project" value="TreeGrafter"/>
</dbReference>
<feature type="compositionally biased region" description="Basic residues" evidence="1">
    <location>
        <begin position="65"/>
        <end position="81"/>
    </location>
</feature>
<sequence>MLKLLKCCESYTTLDTNLFSIINPLFERFKFNNNNCINKYILLLKSPELDGNFLSIINLKIMPRRKKNQPNKVNKKQKNNNKIKNNIANVTSTEVKNNNNTEEQQNDSDDLSVLYDLQEEKKKRVYEVITVSSGDEESTNIVKPFIKQENNFNSEPDIKIPKIKEESDDEVIWVGTFPPPVNNYSSINNYSSVNNYSTGNNMTNHFDPLYLNQNYCLGLPDMNFDCSLSSMSYIESITNTTNRLCNLLQSTQSKKIVEEITINSDLDNDTDSSDSGPSSTSSVYSEISVSNPESSESNTPLGSWSSVDEMSINSVEETAPAIPRWKAEADNRNIEELRYEEFTSLGEKFRQDGNEDDSSNVYISVMSYNMLSQQLLNKHRNLYRKCASINLNWESRWKLLFQEILYANPDILCMQEVEKNHLDQHYKELLGLGYDYIYKK</sequence>
<evidence type="ECO:0008006" key="3">
    <source>
        <dbReference type="Google" id="ProtNLM"/>
    </source>
</evidence>
<evidence type="ECO:0000256" key="1">
    <source>
        <dbReference type="SAM" id="MobiDB-lite"/>
    </source>
</evidence>
<feature type="region of interest" description="Disordered" evidence="1">
    <location>
        <begin position="91"/>
        <end position="111"/>
    </location>
</feature>
<dbReference type="SUPFAM" id="SSF56219">
    <property type="entry name" value="DNase I-like"/>
    <property type="match status" value="1"/>
</dbReference>
<feature type="compositionally biased region" description="Polar residues" evidence="1">
    <location>
        <begin position="291"/>
        <end position="304"/>
    </location>
</feature>
<protein>
    <recommendedName>
        <fullName evidence="3">Endonuclease/exonuclease/phosphatase domain-containing protein</fullName>
    </recommendedName>
</protein>
<dbReference type="PANTHER" id="PTHR12121">
    <property type="entry name" value="CARBON CATABOLITE REPRESSOR PROTEIN 4"/>
    <property type="match status" value="1"/>
</dbReference>
<dbReference type="EMBL" id="GEDC01019243">
    <property type="protein sequence ID" value="JAS18055.1"/>
    <property type="molecule type" value="Transcribed_RNA"/>
</dbReference>
<feature type="compositionally biased region" description="Low complexity" evidence="1">
    <location>
        <begin position="273"/>
        <end position="290"/>
    </location>
</feature>
<feature type="region of interest" description="Disordered" evidence="1">
    <location>
        <begin position="265"/>
        <end position="304"/>
    </location>
</feature>
<evidence type="ECO:0000313" key="2">
    <source>
        <dbReference type="EMBL" id="JAS18055.1"/>
    </source>
</evidence>
<dbReference type="Gene3D" id="3.60.10.10">
    <property type="entry name" value="Endonuclease/exonuclease/phosphatase"/>
    <property type="match status" value="1"/>
</dbReference>
<gene>
    <name evidence="2" type="ORF">g.28543</name>
</gene>
<feature type="region of interest" description="Disordered" evidence="1">
    <location>
        <begin position="65"/>
        <end position="84"/>
    </location>
</feature>
<dbReference type="PANTHER" id="PTHR12121:SF34">
    <property type="entry name" value="PROTEIN ANGEL"/>
    <property type="match status" value="1"/>
</dbReference>
<dbReference type="InterPro" id="IPR050410">
    <property type="entry name" value="CCR4/nocturin_mRNA_transcr"/>
</dbReference>
<name>A0A1B6CXK5_9HEMI</name>
<dbReference type="InterPro" id="IPR036691">
    <property type="entry name" value="Endo/exonu/phosph_ase_sf"/>
</dbReference>
<organism evidence="2">
    <name type="scientific">Clastoptera arizonana</name>
    <name type="common">Arizona spittle bug</name>
    <dbReference type="NCBI Taxonomy" id="38151"/>
    <lineage>
        <taxon>Eukaryota</taxon>
        <taxon>Metazoa</taxon>
        <taxon>Ecdysozoa</taxon>
        <taxon>Arthropoda</taxon>
        <taxon>Hexapoda</taxon>
        <taxon>Insecta</taxon>
        <taxon>Pterygota</taxon>
        <taxon>Neoptera</taxon>
        <taxon>Paraneoptera</taxon>
        <taxon>Hemiptera</taxon>
        <taxon>Auchenorrhyncha</taxon>
        <taxon>Cercopoidea</taxon>
        <taxon>Clastopteridae</taxon>
        <taxon>Clastoptera</taxon>
    </lineage>
</organism>